<name>A0AAF0F5W2_9BASI</name>
<gene>
    <name evidence="2" type="ORF">MPSI1_000032</name>
</gene>
<reference evidence="2" key="1">
    <citation type="submission" date="2023-02" db="EMBL/GenBank/DDBJ databases">
        <title>Mating type loci evolution in Malassezia.</title>
        <authorList>
            <person name="Coelho M.A."/>
        </authorList>
    </citation>
    <scope>NUCLEOTIDE SEQUENCE</scope>
    <source>
        <strain evidence="2">CBS 14136</strain>
    </source>
</reference>
<feature type="region of interest" description="Disordered" evidence="1">
    <location>
        <begin position="260"/>
        <end position="297"/>
    </location>
</feature>
<proteinExistence type="predicted"/>
<keyword evidence="3" id="KW-1185">Reference proteome</keyword>
<evidence type="ECO:0000256" key="1">
    <source>
        <dbReference type="SAM" id="MobiDB-lite"/>
    </source>
</evidence>
<sequence>MFLPRSVAGTKRQHPLRGDVACIVPTHASVSDGDDLISGRLLNLLSPWTCSRRSDSLAKLVQSAQESREGVHVARLLATPEIQAIDCTSSSQLASCIRQLECFRWVRIEDFLVYFDTFDVQSTEIVFVENVCDRACEPLSVAQRVFALAKVDLPKPIILAIAPPSLDAEQAFLCSAVTSKLKSALVVTDKNTAKYMLSRFNWALDRSWLDSKQVSHLISDAVYAQTRCLAYADFQHRADQYQAWQRELIHRNIHAAQKRVHATPSSNLMTPTSSSDPLPPTTSKTASKKTEPSQSYPSETIVVLQNAKKVDSATFKAELARLLPNCIDYVQVENTQVFVRCATADAARKLCEMSSEFIVRPSILQGAQERAYWENIPVRVKNAALRRASR</sequence>
<protein>
    <submittedName>
        <fullName evidence="2">Uncharacterized protein</fullName>
    </submittedName>
</protein>
<evidence type="ECO:0000313" key="2">
    <source>
        <dbReference type="EMBL" id="WFD41405.1"/>
    </source>
</evidence>
<evidence type="ECO:0000313" key="3">
    <source>
        <dbReference type="Proteomes" id="UP001214628"/>
    </source>
</evidence>
<organism evidence="2 3">
    <name type="scientific">Malassezia psittaci</name>
    <dbReference type="NCBI Taxonomy" id="1821823"/>
    <lineage>
        <taxon>Eukaryota</taxon>
        <taxon>Fungi</taxon>
        <taxon>Dikarya</taxon>
        <taxon>Basidiomycota</taxon>
        <taxon>Ustilaginomycotina</taxon>
        <taxon>Malasseziomycetes</taxon>
        <taxon>Malasseziales</taxon>
        <taxon>Malasseziaceae</taxon>
        <taxon>Malassezia</taxon>
    </lineage>
</organism>
<dbReference type="AlphaFoldDB" id="A0AAF0F5W2"/>
<accession>A0AAF0F5W2</accession>
<dbReference type="EMBL" id="CP118375">
    <property type="protein sequence ID" value="WFD41405.1"/>
    <property type="molecule type" value="Genomic_DNA"/>
</dbReference>
<dbReference type="Proteomes" id="UP001214628">
    <property type="component" value="Chromosome 1"/>
</dbReference>
<feature type="compositionally biased region" description="Low complexity" evidence="1">
    <location>
        <begin position="270"/>
        <end position="285"/>
    </location>
</feature>